<keyword evidence="1" id="KW-0805">Transcription regulation</keyword>
<evidence type="ECO:0000256" key="4">
    <source>
        <dbReference type="PROSITE-ProRule" id="PRU00335"/>
    </source>
</evidence>
<proteinExistence type="predicted"/>
<dbReference type="GO" id="GO:0003700">
    <property type="term" value="F:DNA-binding transcription factor activity"/>
    <property type="evidence" value="ECO:0007669"/>
    <property type="project" value="TreeGrafter"/>
</dbReference>
<dbReference type="InterPro" id="IPR009057">
    <property type="entry name" value="Homeodomain-like_sf"/>
</dbReference>
<feature type="DNA-binding region" description="H-T-H motif" evidence="4">
    <location>
        <begin position="47"/>
        <end position="66"/>
    </location>
</feature>
<protein>
    <submittedName>
        <fullName evidence="6">Possible transcriptional regulator, TetR family</fullName>
    </submittedName>
</protein>
<organism evidence="6">
    <name type="scientific">Rhodopseudomonas palustris (strain ATCC BAA-98 / CGA009)</name>
    <dbReference type="NCBI Taxonomy" id="258594"/>
    <lineage>
        <taxon>Bacteria</taxon>
        <taxon>Pseudomonadati</taxon>
        <taxon>Pseudomonadota</taxon>
        <taxon>Alphaproteobacteria</taxon>
        <taxon>Hyphomicrobiales</taxon>
        <taxon>Nitrobacteraceae</taxon>
        <taxon>Rhodopseudomonas</taxon>
    </lineage>
</organism>
<dbReference type="SUPFAM" id="SSF48498">
    <property type="entry name" value="Tetracyclin repressor-like, C-terminal domain"/>
    <property type="match status" value="1"/>
</dbReference>
<dbReference type="PhylomeDB" id="Q6N722"/>
<dbReference type="Gene3D" id="1.10.10.60">
    <property type="entry name" value="Homeodomain-like"/>
    <property type="match status" value="1"/>
</dbReference>
<dbReference type="PROSITE" id="PS50977">
    <property type="entry name" value="HTH_TETR_2"/>
    <property type="match status" value="1"/>
</dbReference>
<dbReference type="Pfam" id="PF02909">
    <property type="entry name" value="TetR_C_1"/>
    <property type="match status" value="1"/>
</dbReference>
<dbReference type="GO" id="GO:0000976">
    <property type="term" value="F:transcription cis-regulatory region binding"/>
    <property type="evidence" value="ECO:0007669"/>
    <property type="project" value="TreeGrafter"/>
</dbReference>
<evidence type="ECO:0000256" key="3">
    <source>
        <dbReference type="ARBA" id="ARBA00023163"/>
    </source>
</evidence>
<dbReference type="EMBL" id="BX572600">
    <property type="protein sequence ID" value="CAE27882.1"/>
    <property type="molecule type" value="Genomic_DNA"/>
</dbReference>
<dbReference type="Gene3D" id="1.10.357.10">
    <property type="entry name" value="Tetracycline Repressor, domain 2"/>
    <property type="match status" value="1"/>
</dbReference>
<dbReference type="PANTHER" id="PTHR30055:SF151">
    <property type="entry name" value="TRANSCRIPTIONAL REGULATORY PROTEIN"/>
    <property type="match status" value="1"/>
</dbReference>
<evidence type="ECO:0000256" key="1">
    <source>
        <dbReference type="ARBA" id="ARBA00023015"/>
    </source>
</evidence>
<keyword evidence="3" id="KW-0804">Transcription</keyword>
<dbReference type="InterPro" id="IPR001647">
    <property type="entry name" value="HTH_TetR"/>
</dbReference>
<sequence length="230" mass="25343">MGRMTSTADAKSNTKIRAVSGPRGLAKHQIVETAVSLMEELGEAAFSVRKLGDRVGCDPMAILYHFKNKDGMYRAMADALVAKLSPLGSDQPWQDRLHTHARDHRALALRYPNTFPLLQRFLNTGVADFPHIEMVHRALADAGVSDADAPAVCLAWYAGVIGLCTAEISGLVRPARESEVVEMEELPSAEFPMLRKLARSYLAVETETVFEIANELFIEGLCSRSDRRSD</sequence>
<feature type="domain" description="HTH tetR-type" evidence="5">
    <location>
        <begin position="24"/>
        <end position="84"/>
    </location>
</feature>
<dbReference type="Pfam" id="PF00440">
    <property type="entry name" value="TetR_N"/>
    <property type="match status" value="1"/>
</dbReference>
<dbReference type="eggNOG" id="COG1309">
    <property type="taxonomic scope" value="Bacteria"/>
</dbReference>
<gene>
    <name evidence="6" type="ordered locus">RPA2441</name>
</gene>
<name>Q6N722_RHOPA</name>
<evidence type="ECO:0000256" key="2">
    <source>
        <dbReference type="ARBA" id="ARBA00023125"/>
    </source>
</evidence>
<dbReference type="AlphaFoldDB" id="Q6N722"/>
<dbReference type="InterPro" id="IPR004111">
    <property type="entry name" value="Repressor_TetR_C"/>
</dbReference>
<evidence type="ECO:0000259" key="5">
    <source>
        <dbReference type="PROSITE" id="PS50977"/>
    </source>
</evidence>
<dbReference type="SUPFAM" id="SSF46689">
    <property type="entry name" value="Homeodomain-like"/>
    <property type="match status" value="1"/>
</dbReference>
<dbReference type="HOGENOM" id="CLU_069543_5_1_5"/>
<dbReference type="PANTHER" id="PTHR30055">
    <property type="entry name" value="HTH-TYPE TRANSCRIPTIONAL REGULATOR RUTR"/>
    <property type="match status" value="1"/>
</dbReference>
<dbReference type="GO" id="GO:0045892">
    <property type="term" value="P:negative regulation of DNA-templated transcription"/>
    <property type="evidence" value="ECO:0007669"/>
    <property type="project" value="InterPro"/>
</dbReference>
<reference evidence="6" key="1">
    <citation type="journal article" date="2004" name="Nat. Biotechnol.">
        <title>Complete genome sequence of the metabolically versatile photosynthetic bacterium Rhodopseudomonas palustris.</title>
        <authorList>
            <person name="Larimer F.W."/>
            <person name="Chain P."/>
            <person name="Hauser L."/>
            <person name="Lamerdin J."/>
            <person name="Malfatti S."/>
            <person name="Do L."/>
            <person name="Land M.L."/>
            <person name="Pelletier D.A."/>
            <person name="Beatty J.T."/>
            <person name="Lang A.S."/>
            <person name="Tabita F.R."/>
            <person name="Gibson J.L."/>
            <person name="Hanson T.E."/>
            <person name="Bobst C."/>
            <person name="Torres J.L."/>
            <person name="Peres C."/>
            <person name="Harrison F.H."/>
            <person name="Gibson J."/>
            <person name="Harwood C.S."/>
        </authorList>
    </citation>
    <scope>NUCLEOTIDE SEQUENCE [LARGE SCALE GENOMIC DNA]</scope>
    <source>
        <strain evidence="6">CGA009</strain>
    </source>
</reference>
<keyword evidence="2 4" id="KW-0238">DNA-binding</keyword>
<dbReference type="InterPro" id="IPR036271">
    <property type="entry name" value="Tet_transcr_reg_TetR-rel_C_sf"/>
</dbReference>
<dbReference type="InterPro" id="IPR050109">
    <property type="entry name" value="HTH-type_TetR-like_transc_reg"/>
</dbReference>
<evidence type="ECO:0000313" key="6">
    <source>
        <dbReference type="EMBL" id="CAE27882.1"/>
    </source>
</evidence>
<dbReference type="STRING" id="258594.RPA2441"/>
<accession>Q6N722</accession>